<accession>A0AAV9CWT1</accession>
<comment type="caution">
    <text evidence="2">The sequence shown here is derived from an EMBL/GenBank/DDBJ whole genome shotgun (WGS) entry which is preliminary data.</text>
</comment>
<keyword evidence="3" id="KW-1185">Reference proteome</keyword>
<evidence type="ECO:0000313" key="2">
    <source>
        <dbReference type="EMBL" id="KAK1292981.1"/>
    </source>
</evidence>
<dbReference type="AlphaFoldDB" id="A0AAV9CWT1"/>
<feature type="transmembrane region" description="Helical" evidence="1">
    <location>
        <begin position="458"/>
        <end position="480"/>
    </location>
</feature>
<reference evidence="2" key="2">
    <citation type="submission" date="2023-06" db="EMBL/GenBank/DDBJ databases">
        <authorList>
            <person name="Ma L."/>
            <person name="Liu K.-W."/>
            <person name="Li Z."/>
            <person name="Hsiao Y.-Y."/>
            <person name="Qi Y."/>
            <person name="Fu T."/>
            <person name="Tang G."/>
            <person name="Zhang D."/>
            <person name="Sun W.-H."/>
            <person name="Liu D.-K."/>
            <person name="Li Y."/>
            <person name="Chen G.-Z."/>
            <person name="Liu X.-D."/>
            <person name="Liao X.-Y."/>
            <person name="Jiang Y.-T."/>
            <person name="Yu X."/>
            <person name="Hao Y."/>
            <person name="Huang J."/>
            <person name="Zhao X.-W."/>
            <person name="Ke S."/>
            <person name="Chen Y.-Y."/>
            <person name="Wu W.-L."/>
            <person name="Hsu J.-L."/>
            <person name="Lin Y.-F."/>
            <person name="Huang M.-D."/>
            <person name="Li C.-Y."/>
            <person name="Huang L."/>
            <person name="Wang Z.-W."/>
            <person name="Zhao X."/>
            <person name="Zhong W.-Y."/>
            <person name="Peng D.-H."/>
            <person name="Ahmad S."/>
            <person name="Lan S."/>
            <person name="Zhang J.-S."/>
            <person name="Tsai W.-C."/>
            <person name="Van De Peer Y."/>
            <person name="Liu Z.-J."/>
        </authorList>
    </citation>
    <scope>NUCLEOTIDE SEQUENCE</scope>
    <source>
        <strain evidence="2">CP</strain>
        <tissue evidence="2">Leaves</tissue>
    </source>
</reference>
<gene>
    <name evidence="2" type="ORF">QJS10_CPB17g01121</name>
</gene>
<sequence length="488" mass="56301">MDAPVDEPSITIDMRRLEGSLRSELDGSIVQRRSKESISIFRVPPNLRMQDPKSYDPMVVSIGPYHWRSNNDLIRMERRKQRMAHRLFSKHPNNVGKCLLEVGKLEIRARSCYADEIKMGRDDFVKMLVLDGCFIIGVLLCMRSDVKKKRSGEETMVSEEEEMPDHWVFWDADDEEPMKGGMNNSLYIWGFLCLDLLKVENQIPLFIVEALYDLLVPQTQGNVDEPISILLLAEAYLKGNINIFGQHCYKLVIESERNVNHHLFHLFYKTLLSSTSHHNQQVRCFQNLKKKQQGQPEVNLTSNPMRTAVEIKEVGVKFVGKRTCSLHDVAFKKGEMQIPSLFIDDATMPHLKNLIAFEQCYGDTESIITYYALMMDFLIDTPADVKVLCDANIFTINLGSEKEVAQMFNEMCKQVGYTIKKESPLLLVYNEVNGYCNSRWNKWRAVLMRNYFRTPWSTMSVVAAFILLILTASQTIYSMLAYHHPTSH</sequence>
<dbReference type="EMBL" id="JAUJYO010000017">
    <property type="protein sequence ID" value="KAK1292981.1"/>
    <property type="molecule type" value="Genomic_DNA"/>
</dbReference>
<organism evidence="2 3">
    <name type="scientific">Acorus calamus</name>
    <name type="common">Sweet flag</name>
    <dbReference type="NCBI Taxonomy" id="4465"/>
    <lineage>
        <taxon>Eukaryota</taxon>
        <taxon>Viridiplantae</taxon>
        <taxon>Streptophyta</taxon>
        <taxon>Embryophyta</taxon>
        <taxon>Tracheophyta</taxon>
        <taxon>Spermatophyta</taxon>
        <taxon>Magnoliopsida</taxon>
        <taxon>Liliopsida</taxon>
        <taxon>Acoraceae</taxon>
        <taxon>Acorus</taxon>
    </lineage>
</organism>
<keyword evidence="1" id="KW-0812">Transmembrane</keyword>
<evidence type="ECO:0000256" key="1">
    <source>
        <dbReference type="SAM" id="Phobius"/>
    </source>
</evidence>
<dbReference type="PANTHER" id="PTHR31170">
    <property type="entry name" value="BNAC04G53230D PROTEIN"/>
    <property type="match status" value="1"/>
</dbReference>
<protein>
    <submittedName>
        <fullName evidence="2">UPF0481 protein</fullName>
    </submittedName>
</protein>
<proteinExistence type="predicted"/>
<dbReference type="Proteomes" id="UP001180020">
    <property type="component" value="Unassembled WGS sequence"/>
</dbReference>
<keyword evidence="1" id="KW-0472">Membrane</keyword>
<dbReference type="Pfam" id="PF03140">
    <property type="entry name" value="DUF247"/>
    <property type="match status" value="1"/>
</dbReference>
<keyword evidence="1" id="KW-1133">Transmembrane helix</keyword>
<evidence type="ECO:0000313" key="3">
    <source>
        <dbReference type="Proteomes" id="UP001180020"/>
    </source>
</evidence>
<reference evidence="2" key="1">
    <citation type="journal article" date="2023" name="Nat. Commun.">
        <title>Diploid and tetraploid genomes of Acorus and the evolution of monocots.</title>
        <authorList>
            <person name="Ma L."/>
            <person name="Liu K.W."/>
            <person name="Li Z."/>
            <person name="Hsiao Y.Y."/>
            <person name="Qi Y."/>
            <person name="Fu T."/>
            <person name="Tang G.D."/>
            <person name="Zhang D."/>
            <person name="Sun W.H."/>
            <person name="Liu D.K."/>
            <person name="Li Y."/>
            <person name="Chen G.Z."/>
            <person name="Liu X.D."/>
            <person name="Liao X.Y."/>
            <person name="Jiang Y.T."/>
            <person name="Yu X."/>
            <person name="Hao Y."/>
            <person name="Huang J."/>
            <person name="Zhao X.W."/>
            <person name="Ke S."/>
            <person name="Chen Y.Y."/>
            <person name="Wu W.L."/>
            <person name="Hsu J.L."/>
            <person name="Lin Y.F."/>
            <person name="Huang M.D."/>
            <person name="Li C.Y."/>
            <person name="Huang L."/>
            <person name="Wang Z.W."/>
            <person name="Zhao X."/>
            <person name="Zhong W.Y."/>
            <person name="Peng D.H."/>
            <person name="Ahmad S."/>
            <person name="Lan S."/>
            <person name="Zhang J.S."/>
            <person name="Tsai W.C."/>
            <person name="Van de Peer Y."/>
            <person name="Liu Z.J."/>
        </authorList>
    </citation>
    <scope>NUCLEOTIDE SEQUENCE</scope>
    <source>
        <strain evidence="2">CP</strain>
    </source>
</reference>
<name>A0AAV9CWT1_ACOCL</name>
<dbReference type="InterPro" id="IPR004158">
    <property type="entry name" value="DUF247_pln"/>
</dbReference>
<dbReference type="PANTHER" id="PTHR31170:SF25">
    <property type="entry name" value="BNAA09G04570D PROTEIN"/>
    <property type="match status" value="1"/>
</dbReference>